<feature type="region of interest" description="Disordered" evidence="1">
    <location>
        <begin position="72"/>
        <end position="112"/>
    </location>
</feature>
<dbReference type="PANTHER" id="PTHR11544">
    <property type="entry name" value="COLD SHOCK DOMAIN CONTAINING PROTEINS"/>
    <property type="match status" value="1"/>
</dbReference>
<dbReference type="SMART" id="SM00357">
    <property type="entry name" value="CSP"/>
    <property type="match status" value="3"/>
</dbReference>
<feature type="domain" description="CSD" evidence="2">
    <location>
        <begin position="107"/>
        <end position="170"/>
    </location>
</feature>
<comment type="caution">
    <text evidence="3">The sequence shown here is derived from an EMBL/GenBank/DDBJ whole genome shotgun (WGS) entry which is preliminary data.</text>
</comment>
<feature type="compositionally biased region" description="Polar residues" evidence="1">
    <location>
        <begin position="260"/>
        <end position="269"/>
    </location>
</feature>
<dbReference type="InterPro" id="IPR050181">
    <property type="entry name" value="Cold_shock_domain"/>
</dbReference>
<evidence type="ECO:0000313" key="4">
    <source>
        <dbReference type="Proteomes" id="UP001189429"/>
    </source>
</evidence>
<evidence type="ECO:0000256" key="1">
    <source>
        <dbReference type="SAM" id="MobiDB-lite"/>
    </source>
</evidence>
<dbReference type="InterPro" id="IPR012340">
    <property type="entry name" value="NA-bd_OB-fold"/>
</dbReference>
<evidence type="ECO:0000313" key="3">
    <source>
        <dbReference type="EMBL" id="CAK0796372.1"/>
    </source>
</evidence>
<gene>
    <name evidence="3" type="ORF">PCOR1329_LOCUS5767</name>
</gene>
<dbReference type="Proteomes" id="UP001189429">
    <property type="component" value="Unassembled WGS sequence"/>
</dbReference>
<dbReference type="InterPro" id="IPR002059">
    <property type="entry name" value="CSP_DNA-bd"/>
</dbReference>
<dbReference type="EMBL" id="CAUYUJ010001531">
    <property type="protein sequence ID" value="CAK0796372.1"/>
    <property type="molecule type" value="Genomic_DNA"/>
</dbReference>
<keyword evidence="4" id="KW-1185">Reference proteome</keyword>
<evidence type="ECO:0000259" key="2">
    <source>
        <dbReference type="PROSITE" id="PS51857"/>
    </source>
</evidence>
<organism evidence="3 4">
    <name type="scientific">Prorocentrum cordatum</name>
    <dbReference type="NCBI Taxonomy" id="2364126"/>
    <lineage>
        <taxon>Eukaryota</taxon>
        <taxon>Sar</taxon>
        <taxon>Alveolata</taxon>
        <taxon>Dinophyceae</taxon>
        <taxon>Prorocentrales</taxon>
        <taxon>Prorocentraceae</taxon>
        <taxon>Prorocentrum</taxon>
    </lineage>
</organism>
<dbReference type="InterPro" id="IPR011129">
    <property type="entry name" value="CSD"/>
</dbReference>
<dbReference type="PROSITE" id="PS51857">
    <property type="entry name" value="CSD_2"/>
    <property type="match status" value="2"/>
</dbReference>
<proteinExistence type="predicted"/>
<protein>
    <recommendedName>
        <fullName evidence="2">CSD domain-containing protein</fullName>
    </recommendedName>
</protein>
<dbReference type="SUPFAM" id="SSF50249">
    <property type="entry name" value="Nucleic acid-binding proteins"/>
    <property type="match status" value="3"/>
</dbReference>
<dbReference type="Gene3D" id="2.40.50.140">
    <property type="entry name" value="Nucleic acid-binding proteins"/>
    <property type="match status" value="3"/>
</dbReference>
<feature type="domain" description="CSD" evidence="2">
    <location>
        <begin position="201"/>
        <end position="264"/>
    </location>
</feature>
<sequence length="378" mass="38403">MAPGVDLRGQLVTFTYTQLADGKIRAVQMELQQPSLLGALGNLGGPGGFGGLTPASYQTLVARIAGIVGKGGKGAGAPHRPPWPGAGFGKGKAKAPAAAPSAPSEGSRTGQVKSFSERNGYGFITCADMAGDVKFGQSDLAQGPVEAGAVVDFVPVWLPDGRVQAKQVQRSQGGCGGQQGKAAPAAAAFPAAGPAVLAEGSMTGQVKSFSERNGYGFITCADLDGDVKFGRSDLAQGPVEAGAVVQFVPAMLPDGRVQAKQVQRSQSGFGAQKRAGPPGQEGFAGLAAGPPEKRPRPAGPPPGWVPAGEASGTVKSFHHGKGLGFITCAETDGDVAFFARDLDPQLLPQVEAGVEVAFEIMQLPDGKLRAQVERGPAV</sequence>
<feature type="compositionally biased region" description="Low complexity" evidence="1">
    <location>
        <begin position="94"/>
        <end position="107"/>
    </location>
</feature>
<name>A0ABN9PTP3_9DINO</name>
<reference evidence="3" key="1">
    <citation type="submission" date="2023-10" db="EMBL/GenBank/DDBJ databases">
        <authorList>
            <person name="Chen Y."/>
            <person name="Shah S."/>
            <person name="Dougan E. K."/>
            <person name="Thang M."/>
            <person name="Chan C."/>
        </authorList>
    </citation>
    <scope>NUCLEOTIDE SEQUENCE [LARGE SCALE GENOMIC DNA]</scope>
</reference>
<accession>A0ABN9PTP3</accession>
<feature type="region of interest" description="Disordered" evidence="1">
    <location>
        <begin position="258"/>
        <end position="311"/>
    </location>
</feature>
<dbReference type="Pfam" id="PF00313">
    <property type="entry name" value="CSD"/>
    <property type="match status" value="3"/>
</dbReference>